<name>A0A699HED7_TANCI</name>
<feature type="region of interest" description="Disordered" evidence="1">
    <location>
        <begin position="1"/>
        <end position="29"/>
    </location>
</feature>
<dbReference type="EMBL" id="BKCJ010156002">
    <property type="protein sequence ID" value="GEY15528.1"/>
    <property type="molecule type" value="Genomic_DNA"/>
</dbReference>
<evidence type="ECO:0000313" key="2">
    <source>
        <dbReference type="EMBL" id="GEY15528.1"/>
    </source>
</evidence>
<accession>A0A699HED7</accession>
<gene>
    <name evidence="2" type="ORF">Tci_387502</name>
</gene>
<feature type="compositionally biased region" description="Basic and acidic residues" evidence="1">
    <location>
        <begin position="1"/>
        <end position="15"/>
    </location>
</feature>
<sequence length="69" mass="8037">MQHAEETSIDENKVQDDDESYEEKSVKKEMVAPVSGKKVERLISVIKASIAPLFTRRQSKLMRINVRRY</sequence>
<comment type="caution">
    <text evidence="2">The sequence shown here is derived from an EMBL/GenBank/DDBJ whole genome shotgun (WGS) entry which is preliminary data.</text>
</comment>
<organism evidence="2">
    <name type="scientific">Tanacetum cinerariifolium</name>
    <name type="common">Dalmatian daisy</name>
    <name type="synonym">Chrysanthemum cinerariifolium</name>
    <dbReference type="NCBI Taxonomy" id="118510"/>
    <lineage>
        <taxon>Eukaryota</taxon>
        <taxon>Viridiplantae</taxon>
        <taxon>Streptophyta</taxon>
        <taxon>Embryophyta</taxon>
        <taxon>Tracheophyta</taxon>
        <taxon>Spermatophyta</taxon>
        <taxon>Magnoliopsida</taxon>
        <taxon>eudicotyledons</taxon>
        <taxon>Gunneridae</taxon>
        <taxon>Pentapetalae</taxon>
        <taxon>asterids</taxon>
        <taxon>campanulids</taxon>
        <taxon>Asterales</taxon>
        <taxon>Asteraceae</taxon>
        <taxon>Asteroideae</taxon>
        <taxon>Anthemideae</taxon>
        <taxon>Anthemidinae</taxon>
        <taxon>Tanacetum</taxon>
    </lineage>
</organism>
<protein>
    <submittedName>
        <fullName evidence="2">Uncharacterized protein</fullName>
    </submittedName>
</protein>
<evidence type="ECO:0000256" key="1">
    <source>
        <dbReference type="SAM" id="MobiDB-lite"/>
    </source>
</evidence>
<proteinExistence type="predicted"/>
<dbReference type="AlphaFoldDB" id="A0A699HED7"/>
<reference evidence="2" key="1">
    <citation type="journal article" date="2019" name="Sci. Rep.">
        <title>Draft genome of Tanacetum cinerariifolium, the natural source of mosquito coil.</title>
        <authorList>
            <person name="Yamashiro T."/>
            <person name="Shiraishi A."/>
            <person name="Satake H."/>
            <person name="Nakayama K."/>
        </authorList>
    </citation>
    <scope>NUCLEOTIDE SEQUENCE</scope>
</reference>